<reference evidence="3 4" key="2">
    <citation type="journal article" date="2011" name="ISME J.">
        <title>RNA-seq reveals cooperative metabolic interactions between two termite-gut spirochete species in co-culture.</title>
        <authorList>
            <person name="Rosenthal A.Z."/>
            <person name="Matson E.G."/>
            <person name="Eldar A."/>
            <person name="Leadbetter J.R."/>
        </authorList>
    </citation>
    <scope>NUCLEOTIDE SEQUENCE [LARGE SCALE GENOMIC DNA]</scope>
    <source>
        <strain evidence="4">ATCC BAA-887 / DSM 12427 / ZAS-2</strain>
    </source>
</reference>
<dbReference type="STRING" id="545694.TREPR_0181"/>
<name>F5YME2_TREPZ</name>
<dbReference type="InterPro" id="IPR006684">
    <property type="entry name" value="YbgC/YbaW"/>
</dbReference>
<dbReference type="HOGENOM" id="CLU_101141_7_3_12"/>
<dbReference type="InterPro" id="IPR050563">
    <property type="entry name" value="4-hydroxybenzoyl-CoA_TE"/>
</dbReference>
<reference evidence="4" key="1">
    <citation type="submission" date="2009-12" db="EMBL/GenBank/DDBJ databases">
        <title>Complete sequence of Treponema primitia strain ZAS-2.</title>
        <authorList>
            <person name="Tetu S.G."/>
            <person name="Matson E."/>
            <person name="Ren Q."/>
            <person name="Seshadri R."/>
            <person name="Elbourne L."/>
            <person name="Hassan K.A."/>
            <person name="Durkin A."/>
            <person name="Radune D."/>
            <person name="Mohamoud Y."/>
            <person name="Shay R."/>
            <person name="Jin S."/>
            <person name="Zhang X."/>
            <person name="Lucey K."/>
            <person name="Ballor N.R."/>
            <person name="Ottesen E."/>
            <person name="Rosenthal R."/>
            <person name="Allen A."/>
            <person name="Leadbetter J.R."/>
            <person name="Paulsen I.T."/>
        </authorList>
    </citation>
    <scope>NUCLEOTIDE SEQUENCE [LARGE SCALE GENOMIC DNA]</scope>
    <source>
        <strain evidence="4">ATCC BAA-887 / DSM 12427 / ZAS-2</strain>
    </source>
</reference>
<comment type="similarity">
    <text evidence="1">Belongs to the 4-hydroxybenzoyl-CoA thioesterase family.</text>
</comment>
<dbReference type="NCBIfam" id="TIGR00051">
    <property type="entry name" value="YbgC/FadM family acyl-CoA thioesterase"/>
    <property type="match status" value="1"/>
</dbReference>
<evidence type="ECO:0000256" key="2">
    <source>
        <dbReference type="ARBA" id="ARBA00022801"/>
    </source>
</evidence>
<dbReference type="SUPFAM" id="SSF54637">
    <property type="entry name" value="Thioesterase/thiol ester dehydrase-isomerase"/>
    <property type="match status" value="1"/>
</dbReference>
<dbReference type="eggNOG" id="COG0824">
    <property type="taxonomic scope" value="Bacteria"/>
</dbReference>
<gene>
    <name evidence="3" type="ordered locus">TREPR_0181</name>
</gene>
<keyword evidence="2" id="KW-0378">Hydrolase</keyword>
<dbReference type="InterPro" id="IPR029069">
    <property type="entry name" value="HotDog_dom_sf"/>
</dbReference>
<evidence type="ECO:0000256" key="1">
    <source>
        <dbReference type="ARBA" id="ARBA00005953"/>
    </source>
</evidence>
<keyword evidence="4" id="KW-1185">Reference proteome</keyword>
<dbReference type="Proteomes" id="UP000009223">
    <property type="component" value="Chromosome"/>
</dbReference>
<protein>
    <submittedName>
        <fullName evidence="3">Thioesterase family protein</fullName>
    </submittedName>
</protein>
<organism evidence="3 4">
    <name type="scientific">Treponema primitia (strain ATCC BAA-887 / DSM 12427 / ZAS-2)</name>
    <dbReference type="NCBI Taxonomy" id="545694"/>
    <lineage>
        <taxon>Bacteria</taxon>
        <taxon>Pseudomonadati</taxon>
        <taxon>Spirochaetota</taxon>
        <taxon>Spirochaetia</taxon>
        <taxon>Spirochaetales</taxon>
        <taxon>Treponemataceae</taxon>
        <taxon>Treponema</taxon>
    </lineage>
</organism>
<proteinExistence type="inferred from homology"/>
<dbReference type="GO" id="GO:0047617">
    <property type="term" value="F:fatty acyl-CoA hydrolase activity"/>
    <property type="evidence" value="ECO:0007669"/>
    <property type="project" value="TreeGrafter"/>
</dbReference>
<evidence type="ECO:0000313" key="3">
    <source>
        <dbReference type="EMBL" id="AEF85775.1"/>
    </source>
</evidence>
<accession>F5YME2</accession>
<dbReference type="CDD" id="cd00586">
    <property type="entry name" value="4HBT"/>
    <property type="match status" value="1"/>
</dbReference>
<dbReference type="EMBL" id="CP001843">
    <property type="protein sequence ID" value="AEF85775.1"/>
    <property type="molecule type" value="Genomic_DNA"/>
</dbReference>
<evidence type="ECO:0000313" key="4">
    <source>
        <dbReference type="Proteomes" id="UP000009223"/>
    </source>
</evidence>
<dbReference type="AlphaFoldDB" id="F5YME2"/>
<dbReference type="Pfam" id="PF13279">
    <property type="entry name" value="4HBT_2"/>
    <property type="match status" value="1"/>
</dbReference>
<dbReference type="Gene3D" id="3.10.129.10">
    <property type="entry name" value="Hotdog Thioesterase"/>
    <property type="match status" value="1"/>
</dbReference>
<dbReference type="PANTHER" id="PTHR31793:SF27">
    <property type="entry name" value="NOVEL THIOESTERASE SUPERFAMILY DOMAIN AND SAPOSIN A-TYPE DOMAIN CONTAINING PROTEIN (0610012H03RIK)"/>
    <property type="match status" value="1"/>
</dbReference>
<dbReference type="PANTHER" id="PTHR31793">
    <property type="entry name" value="4-HYDROXYBENZOYL-COA THIOESTERASE FAMILY MEMBER"/>
    <property type="match status" value="1"/>
</dbReference>
<dbReference type="KEGG" id="tpi:TREPR_0181"/>
<sequence length="151" mass="17068">MATSLNLTSLYYIISGMICECFLTVRTYECDSNGHVNNANYLNYLEYARYELLKSVGFDYPSMVKAGYGVYVARVEIDYKKSAWAEDELLIRSWPIKKGAVSGVIAQCILRGEEIIAEAKVTWAFVDSKGVPTRIPPQWDMPGLRPEKPQP</sequence>